<evidence type="ECO:0000313" key="11">
    <source>
        <dbReference type="Proteomes" id="UP000245609"/>
    </source>
</evidence>
<keyword evidence="5 9" id="KW-0418">Kinase</keyword>
<name>A0A2T9Z3S9_9FUNG</name>
<dbReference type="Pfam" id="PF00328">
    <property type="entry name" value="His_Phos_2"/>
    <property type="match status" value="1"/>
</dbReference>
<dbReference type="InterPro" id="IPR029033">
    <property type="entry name" value="His_PPase_superfam"/>
</dbReference>
<keyword evidence="2 9" id="KW-0963">Cytoplasm</keyword>
<evidence type="ECO:0000256" key="9">
    <source>
        <dbReference type="RuleBase" id="RU365032"/>
    </source>
</evidence>
<dbReference type="GO" id="GO:0033857">
    <property type="term" value="F:5-diphosphoinositol pentakisphosphate 1-kinase activity"/>
    <property type="evidence" value="ECO:0007669"/>
    <property type="project" value="TreeGrafter"/>
</dbReference>
<comment type="catalytic activity">
    <reaction evidence="7">
        <text>5-diphospho-1D-myo-inositol 1,2,3,4,6-pentakisphosphate + ATP + H(+) = 1,5-bis(diphospho)-1D-myo-inositol 2,3,4,6-tetrakisphosphate + ADP</text>
        <dbReference type="Rhea" id="RHEA:10276"/>
        <dbReference type="ChEBI" id="CHEBI:15378"/>
        <dbReference type="ChEBI" id="CHEBI:30616"/>
        <dbReference type="ChEBI" id="CHEBI:58628"/>
        <dbReference type="ChEBI" id="CHEBI:77983"/>
        <dbReference type="ChEBI" id="CHEBI:456216"/>
        <dbReference type="EC" id="2.7.4.24"/>
    </reaction>
    <physiologicalReaction direction="left-to-right" evidence="7">
        <dbReference type="Rhea" id="RHEA:10277"/>
    </physiologicalReaction>
</comment>
<comment type="subcellular location">
    <subcellularLocation>
        <location evidence="9">Cytoplasm</location>
        <location evidence="9">Cytoskeleton</location>
    </subcellularLocation>
</comment>
<dbReference type="PANTHER" id="PTHR12750">
    <property type="entry name" value="DIPHOSPHOINOSITOL PENTAKISPHOSPHATE KINASE"/>
    <property type="match status" value="1"/>
</dbReference>
<comment type="similarity">
    <text evidence="1 9">Belongs to the histidine acid phosphatase family. VIP1 subfamily.</text>
</comment>
<keyword evidence="3 9" id="KW-0808">Transferase</keyword>
<evidence type="ECO:0000256" key="6">
    <source>
        <dbReference type="ARBA" id="ARBA00022840"/>
    </source>
</evidence>
<dbReference type="GO" id="GO:0032958">
    <property type="term" value="P:inositol phosphate biosynthetic process"/>
    <property type="evidence" value="ECO:0007669"/>
    <property type="project" value="TreeGrafter"/>
</dbReference>
<dbReference type="GO" id="GO:0005524">
    <property type="term" value="F:ATP binding"/>
    <property type="evidence" value="ECO:0007669"/>
    <property type="project" value="UniProtKB-KW"/>
</dbReference>
<dbReference type="GO" id="GO:0006020">
    <property type="term" value="P:inositol metabolic process"/>
    <property type="evidence" value="ECO:0007669"/>
    <property type="project" value="TreeGrafter"/>
</dbReference>
<gene>
    <name evidence="10" type="ORF">BB560_005536</name>
</gene>
<dbReference type="SUPFAM" id="SSF53254">
    <property type="entry name" value="Phosphoglycerate mutase-like"/>
    <property type="match status" value="1"/>
</dbReference>
<dbReference type="GO" id="GO:0005829">
    <property type="term" value="C:cytosol"/>
    <property type="evidence" value="ECO:0007669"/>
    <property type="project" value="TreeGrafter"/>
</dbReference>
<accession>A0A2T9Z3S9</accession>
<keyword evidence="11" id="KW-1185">Reference proteome</keyword>
<dbReference type="InterPro" id="IPR000560">
    <property type="entry name" value="His_Pase_clade-2"/>
</dbReference>
<evidence type="ECO:0000256" key="2">
    <source>
        <dbReference type="ARBA" id="ARBA00022490"/>
    </source>
</evidence>
<dbReference type="InterPro" id="IPR037446">
    <property type="entry name" value="His_Pase_VIP1"/>
</dbReference>
<evidence type="ECO:0000256" key="5">
    <source>
        <dbReference type="ARBA" id="ARBA00022777"/>
    </source>
</evidence>
<evidence type="ECO:0000313" key="10">
    <source>
        <dbReference type="EMBL" id="PVU99247.1"/>
    </source>
</evidence>
<evidence type="ECO:0000256" key="3">
    <source>
        <dbReference type="ARBA" id="ARBA00022679"/>
    </source>
</evidence>
<organism evidence="10 11">
    <name type="scientific">Smittium megazygosporum</name>
    <dbReference type="NCBI Taxonomy" id="133381"/>
    <lineage>
        <taxon>Eukaryota</taxon>
        <taxon>Fungi</taxon>
        <taxon>Fungi incertae sedis</taxon>
        <taxon>Zoopagomycota</taxon>
        <taxon>Kickxellomycotina</taxon>
        <taxon>Harpellomycetes</taxon>
        <taxon>Harpellales</taxon>
        <taxon>Legeriomycetaceae</taxon>
        <taxon>Smittium</taxon>
    </lineage>
</organism>
<keyword evidence="4 9" id="KW-0547">Nucleotide-binding</keyword>
<keyword evidence="6 9" id="KW-0067">ATP-binding</keyword>
<comment type="function">
    <text evidence="9">Bifunctional inositol kinase that acts in concert with the IP6K kinases to synthesize the diphosphate group-containing inositol pyrophosphates diphosphoinositol pentakisphosphate, PP-InsP5, and bis-diphosphoinositol tetrakisphosphate, (PP)2-InsP4. PP-InsP5 and (PP)2-InsP4, also respectively called InsP7 and InsP8, may regulate a variety of cellular processes, including apoptosis, vesicle trafficking, cytoskeletal dynamics, and exocytosis. Phosphorylates inositol hexakisphosphate (InsP6).</text>
</comment>
<dbReference type="PANTHER" id="PTHR12750:SF9">
    <property type="entry name" value="INOSITOL HEXAKISPHOSPHATE AND DIPHOSPHOINOSITOL-PENTAKISPHOSPHATE KINASE"/>
    <property type="match status" value="1"/>
</dbReference>
<dbReference type="GO" id="GO:0052723">
    <property type="term" value="F:inositol hexakisphosphate 1-kinase activity"/>
    <property type="evidence" value="ECO:0007669"/>
    <property type="project" value="RHEA"/>
</dbReference>
<evidence type="ECO:0000256" key="1">
    <source>
        <dbReference type="ARBA" id="ARBA00005609"/>
    </source>
</evidence>
<dbReference type="AlphaFoldDB" id="A0A2T9Z3S9"/>
<evidence type="ECO:0000256" key="7">
    <source>
        <dbReference type="ARBA" id="ARBA00033696"/>
    </source>
</evidence>
<dbReference type="OrthoDB" id="18042at2759"/>
<protein>
    <recommendedName>
        <fullName evidence="9">Inositol hexakisphosphate and diphosphoinositol-pentakisphosphate kinase</fullName>
        <ecNumber evidence="9">2.7.4.24</ecNumber>
    </recommendedName>
</protein>
<sequence length="534" mass="60999">MTHSGILQTLELAENVKKDLNLLNPDLLKDVKMYRGNERRVEATTNVFSNVVCQDMIYHFCSSSETNLACLSPQIGDSEPEYKLDPSLGSIITVDPGLLDDASAIKNETDKAKIHLRNFFNYRGNISENIYYTEGMNLPNEMASNPREFIKSIGFLLEKLVSNMHKNFKHLSESQLEVLQPYWCCYETPKLFKERWEKMLADFKLEVFDDVIFEPSKVGELYDSLKFDALHSRNFLESILCEDQMGYELGKISNKLGSAGTRHEPESVFDIQGSHSPPNTQGENPFSAHSKLHTNNKELYCFGVQRNSDFSLSPVLCKSEDISNFETHFGFSESPSSPSMSSNPRPSLKFPPVKDSISSSFAAYQNKEESNARKWVFESQRQHLYPLIELYHKSKVLFDFVTPREYGINPEQKLKIGILGSKSLYSALIDEFKHVINGSPSRSRFYFTKESHLHTLINLVYASKFPTLIPYNDIGELDYLTHITFEIYEREQNKHLNPNDEFSLRLGFSGGSSTKNLMDIQVGQDHVLGVSNRM</sequence>
<dbReference type="GO" id="GO:0005856">
    <property type="term" value="C:cytoskeleton"/>
    <property type="evidence" value="ECO:0007669"/>
    <property type="project" value="UniProtKB-SubCell"/>
</dbReference>
<proteinExistence type="inferred from homology"/>
<dbReference type="STRING" id="133381.A0A2T9Z3S9"/>
<reference evidence="10 11" key="1">
    <citation type="journal article" date="2018" name="MBio">
        <title>Comparative Genomics Reveals the Core Gene Toolbox for the Fungus-Insect Symbiosis.</title>
        <authorList>
            <person name="Wang Y."/>
            <person name="Stata M."/>
            <person name="Wang W."/>
            <person name="Stajich J.E."/>
            <person name="White M.M."/>
            <person name="Moncalvo J.M."/>
        </authorList>
    </citation>
    <scope>NUCLEOTIDE SEQUENCE [LARGE SCALE GENOMIC DNA]</scope>
    <source>
        <strain evidence="10 11">SC-DP-2</strain>
    </source>
</reference>
<dbReference type="Proteomes" id="UP000245609">
    <property type="component" value="Unassembled WGS sequence"/>
</dbReference>
<evidence type="ECO:0000256" key="4">
    <source>
        <dbReference type="ARBA" id="ARBA00022741"/>
    </source>
</evidence>
<dbReference type="EC" id="2.7.4.24" evidence="9"/>
<dbReference type="EMBL" id="MBFS01002290">
    <property type="protein sequence ID" value="PVU99247.1"/>
    <property type="molecule type" value="Genomic_DNA"/>
</dbReference>
<comment type="catalytic activity">
    <reaction evidence="8">
        <text>1D-myo-inositol hexakisphosphate + ATP = 1-diphospho-1D-myo-inositol 2,3,4,5,6-pentakisphosphate + ADP</text>
        <dbReference type="Rhea" id="RHEA:37459"/>
        <dbReference type="ChEBI" id="CHEBI:30616"/>
        <dbReference type="ChEBI" id="CHEBI:58130"/>
        <dbReference type="ChEBI" id="CHEBI:74946"/>
        <dbReference type="ChEBI" id="CHEBI:456216"/>
        <dbReference type="EC" id="2.7.4.24"/>
    </reaction>
    <physiologicalReaction direction="left-to-right" evidence="8">
        <dbReference type="Rhea" id="RHEA:37460"/>
    </physiologicalReaction>
</comment>
<evidence type="ECO:0000256" key="8">
    <source>
        <dbReference type="ARBA" id="ARBA00034629"/>
    </source>
</evidence>
<comment type="caution">
    <text evidence="10">The sequence shown here is derived from an EMBL/GenBank/DDBJ whole genome shotgun (WGS) entry which is preliminary data.</text>
</comment>